<evidence type="ECO:0000313" key="1">
    <source>
        <dbReference type="EMBL" id="KKT99262.1"/>
    </source>
</evidence>
<protein>
    <submittedName>
        <fullName evidence="1">Uncharacterized protein</fullName>
    </submittedName>
</protein>
<accession>A0A837IHQ8</accession>
<gene>
    <name evidence="1" type="ORF">UX01_C0011G0027</name>
</gene>
<dbReference type="AlphaFoldDB" id="A0A837IHQ8"/>
<organism evidence="1 2">
    <name type="scientific">Candidatus Collierbacteria bacterium GW2011_GWB2_45_17</name>
    <dbReference type="NCBI Taxonomy" id="1618388"/>
    <lineage>
        <taxon>Bacteria</taxon>
        <taxon>Candidatus Collieribacteriota</taxon>
    </lineage>
</organism>
<reference evidence="1 2" key="1">
    <citation type="journal article" date="2015" name="Nature">
        <title>rRNA introns, odd ribosomes, and small enigmatic genomes across a large radiation of phyla.</title>
        <authorList>
            <person name="Brown C.T."/>
            <person name="Hug L.A."/>
            <person name="Thomas B.C."/>
            <person name="Sharon I."/>
            <person name="Castelle C.J."/>
            <person name="Singh A."/>
            <person name="Wilkins M.J."/>
            <person name="Williams K.H."/>
            <person name="Banfield J.F."/>
        </authorList>
    </citation>
    <scope>NUCLEOTIDE SEQUENCE [LARGE SCALE GENOMIC DNA]</scope>
</reference>
<name>A0A837IHQ8_9BACT</name>
<feature type="non-terminal residue" evidence="1">
    <location>
        <position position="32"/>
    </location>
</feature>
<dbReference type="EMBL" id="LCKO01000011">
    <property type="protein sequence ID" value="KKT99262.1"/>
    <property type="molecule type" value="Genomic_DNA"/>
</dbReference>
<dbReference type="Proteomes" id="UP000034078">
    <property type="component" value="Unassembled WGS sequence"/>
</dbReference>
<evidence type="ECO:0000313" key="2">
    <source>
        <dbReference type="Proteomes" id="UP000034078"/>
    </source>
</evidence>
<comment type="caution">
    <text evidence="1">The sequence shown here is derived from an EMBL/GenBank/DDBJ whole genome shotgun (WGS) entry which is preliminary data.</text>
</comment>
<sequence length="32" mass="3642">MVYLGVAKVIFDGKKQAEREAEFLEESERVLG</sequence>
<proteinExistence type="predicted"/>